<name>F0Z6S9_DICPU</name>
<dbReference type="InParanoid" id="F0Z6S9"/>
<keyword evidence="1" id="KW-1133">Transmembrane helix</keyword>
<sequence>MCSYGFVNPAQKPCYVVCNILYTGVSDCENSTSFSYTFNNIDGGDANYKVFPDNDECTAIGAPGSDDCTAVIFSNLDLGWQNRKIIPPSNFQLRPGGATKGSVLGFGVLLGLLLVIASLGFIMKHQSKK</sequence>
<dbReference type="Proteomes" id="UP000001064">
    <property type="component" value="Unassembled WGS sequence"/>
</dbReference>
<proteinExistence type="predicted"/>
<dbReference type="GeneID" id="10503545"/>
<protein>
    <submittedName>
        <fullName evidence="2">Expressed protein</fullName>
    </submittedName>
</protein>
<keyword evidence="1" id="KW-0812">Transmembrane</keyword>
<keyword evidence="1" id="KW-0472">Membrane</keyword>
<dbReference type="RefSeq" id="XP_003283068.1">
    <property type="nucleotide sequence ID" value="XM_003283020.1"/>
</dbReference>
<dbReference type="VEuPathDB" id="AmoebaDB:DICPUDRAFT_91034"/>
<dbReference type="AlphaFoldDB" id="F0Z6S9"/>
<dbReference type="KEGG" id="dpp:DICPUDRAFT_91034"/>
<evidence type="ECO:0000256" key="1">
    <source>
        <dbReference type="SAM" id="Phobius"/>
    </source>
</evidence>
<accession>F0Z6S9</accession>
<evidence type="ECO:0000313" key="3">
    <source>
        <dbReference type="Proteomes" id="UP000001064"/>
    </source>
</evidence>
<organism evidence="2 3">
    <name type="scientific">Dictyostelium purpureum</name>
    <name type="common">Slime mold</name>
    <dbReference type="NCBI Taxonomy" id="5786"/>
    <lineage>
        <taxon>Eukaryota</taxon>
        <taxon>Amoebozoa</taxon>
        <taxon>Evosea</taxon>
        <taxon>Eumycetozoa</taxon>
        <taxon>Dictyostelia</taxon>
        <taxon>Dictyosteliales</taxon>
        <taxon>Dictyosteliaceae</taxon>
        <taxon>Dictyostelium</taxon>
    </lineage>
</organism>
<gene>
    <name evidence="2" type="ORF">DICPUDRAFT_91034</name>
</gene>
<reference evidence="3" key="1">
    <citation type="journal article" date="2011" name="Genome Biol.">
        <title>Comparative genomics of the social amoebae Dictyostelium discoideum and Dictyostelium purpureum.</title>
        <authorList>
            <consortium name="US DOE Joint Genome Institute (JGI-PGF)"/>
            <person name="Sucgang R."/>
            <person name="Kuo A."/>
            <person name="Tian X."/>
            <person name="Salerno W."/>
            <person name="Parikh A."/>
            <person name="Feasley C.L."/>
            <person name="Dalin E."/>
            <person name="Tu H."/>
            <person name="Huang E."/>
            <person name="Barry K."/>
            <person name="Lindquist E."/>
            <person name="Shapiro H."/>
            <person name="Bruce D."/>
            <person name="Schmutz J."/>
            <person name="Salamov A."/>
            <person name="Fey P."/>
            <person name="Gaudet P."/>
            <person name="Anjard C."/>
            <person name="Babu M.M."/>
            <person name="Basu S."/>
            <person name="Bushmanova Y."/>
            <person name="van der Wel H."/>
            <person name="Katoh-Kurasawa M."/>
            <person name="Dinh C."/>
            <person name="Coutinho P.M."/>
            <person name="Saito T."/>
            <person name="Elias M."/>
            <person name="Schaap P."/>
            <person name="Kay R.R."/>
            <person name="Henrissat B."/>
            <person name="Eichinger L."/>
            <person name="Rivero F."/>
            <person name="Putnam N.H."/>
            <person name="West C.M."/>
            <person name="Loomis W.F."/>
            <person name="Chisholm R.L."/>
            <person name="Shaulsky G."/>
            <person name="Strassmann J.E."/>
            <person name="Queller D.C."/>
            <person name="Kuspa A."/>
            <person name="Grigoriev I.V."/>
        </authorList>
    </citation>
    <scope>NUCLEOTIDE SEQUENCE [LARGE SCALE GENOMIC DNA]</scope>
    <source>
        <strain evidence="3">QSDP1</strain>
    </source>
</reference>
<dbReference type="EMBL" id="GL870943">
    <property type="protein sequence ID" value="EGC40317.1"/>
    <property type="molecule type" value="Genomic_DNA"/>
</dbReference>
<feature type="transmembrane region" description="Helical" evidence="1">
    <location>
        <begin position="103"/>
        <end position="123"/>
    </location>
</feature>
<evidence type="ECO:0000313" key="2">
    <source>
        <dbReference type="EMBL" id="EGC40317.1"/>
    </source>
</evidence>
<keyword evidence="3" id="KW-1185">Reference proteome</keyword>